<organism evidence="1 2">
    <name type="scientific">Escallonia herrerae</name>
    <dbReference type="NCBI Taxonomy" id="1293975"/>
    <lineage>
        <taxon>Eukaryota</taxon>
        <taxon>Viridiplantae</taxon>
        <taxon>Streptophyta</taxon>
        <taxon>Embryophyta</taxon>
        <taxon>Tracheophyta</taxon>
        <taxon>Spermatophyta</taxon>
        <taxon>Magnoliopsida</taxon>
        <taxon>eudicotyledons</taxon>
        <taxon>Gunneridae</taxon>
        <taxon>Pentapetalae</taxon>
        <taxon>asterids</taxon>
        <taxon>campanulids</taxon>
        <taxon>Escalloniales</taxon>
        <taxon>Escalloniaceae</taxon>
        <taxon>Escallonia</taxon>
    </lineage>
</organism>
<evidence type="ECO:0000313" key="1">
    <source>
        <dbReference type="EMBL" id="KAK3015105.1"/>
    </source>
</evidence>
<evidence type="ECO:0000313" key="2">
    <source>
        <dbReference type="Proteomes" id="UP001188597"/>
    </source>
</evidence>
<dbReference type="AlphaFoldDB" id="A0AA89ATZ5"/>
<keyword evidence="2" id="KW-1185">Reference proteome</keyword>
<accession>A0AA89ATZ5</accession>
<proteinExistence type="predicted"/>
<comment type="caution">
    <text evidence="1">The sequence shown here is derived from an EMBL/GenBank/DDBJ whole genome shotgun (WGS) entry which is preliminary data.</text>
</comment>
<sequence>MEIFKPETRKRQPRISHSVIMVLYIRATINILDHDNGPICSGHQFFLELQIRVHAGFTRTRRAVQQVPPLPSLAYPFIILLPRNKPVQIIDQRFLHVRIHCKLIERRRMLQINGSTIELILTVRTIHAEKLHNPFVVFDLLGLIQHRRQVLAQHFLFQLLVECELEVSLLAVAIASLRLDRHQLPIETRASKSIGDNLVLLDVDAEILLARGFADLRALGGRADYGAEIGLGRVVDLVTTESAALIFYDDGHLCDRWWEEVLQGGLKK</sequence>
<gene>
    <name evidence="1" type="ORF">RJ639_006785</name>
</gene>
<name>A0AA89ATZ5_9ASTE</name>
<protein>
    <submittedName>
        <fullName evidence="1">Uncharacterized protein</fullName>
    </submittedName>
</protein>
<dbReference type="Proteomes" id="UP001188597">
    <property type="component" value="Unassembled WGS sequence"/>
</dbReference>
<reference evidence="1" key="1">
    <citation type="submission" date="2022-12" db="EMBL/GenBank/DDBJ databases">
        <title>Draft genome assemblies for two species of Escallonia (Escalloniales).</title>
        <authorList>
            <person name="Chanderbali A."/>
            <person name="Dervinis C."/>
            <person name="Anghel I."/>
            <person name="Soltis D."/>
            <person name="Soltis P."/>
            <person name="Zapata F."/>
        </authorList>
    </citation>
    <scope>NUCLEOTIDE SEQUENCE</scope>
    <source>
        <strain evidence="1">UCBG64.0493</strain>
        <tissue evidence="1">Leaf</tissue>
    </source>
</reference>
<dbReference type="EMBL" id="JAVXUP010001165">
    <property type="protein sequence ID" value="KAK3015105.1"/>
    <property type="molecule type" value="Genomic_DNA"/>
</dbReference>